<proteinExistence type="inferred from homology"/>
<feature type="domain" description="DNA helicase Pif1-like DEAD-box helicase" evidence="2">
    <location>
        <begin position="15"/>
        <end position="92"/>
    </location>
</feature>
<accession>A0A9J5WNI4</accession>
<protein>
    <recommendedName>
        <fullName evidence="1">ATP-dependent DNA helicase</fullName>
        <ecNumber evidence="1">5.6.2.3</ecNumber>
    </recommendedName>
</protein>
<reference evidence="3 4" key="1">
    <citation type="submission" date="2020-09" db="EMBL/GenBank/DDBJ databases">
        <title>De no assembly of potato wild relative species, Solanum commersonii.</title>
        <authorList>
            <person name="Cho K."/>
        </authorList>
    </citation>
    <scope>NUCLEOTIDE SEQUENCE [LARGE SCALE GENOMIC DNA]</scope>
    <source>
        <strain evidence="3">LZ3.2</strain>
        <tissue evidence="3">Leaf</tissue>
    </source>
</reference>
<comment type="similarity">
    <text evidence="1">Belongs to the helicase family.</text>
</comment>
<evidence type="ECO:0000256" key="1">
    <source>
        <dbReference type="RuleBase" id="RU363044"/>
    </source>
</evidence>
<dbReference type="EC" id="5.6.2.3" evidence="1"/>
<dbReference type="AlphaFoldDB" id="A0A9J5WNI4"/>
<gene>
    <name evidence="3" type="ORF">H5410_056877</name>
</gene>
<dbReference type="Pfam" id="PF05970">
    <property type="entry name" value="PIF1"/>
    <property type="match status" value="1"/>
</dbReference>
<dbReference type="GO" id="GO:0006281">
    <property type="term" value="P:DNA repair"/>
    <property type="evidence" value="ECO:0007669"/>
    <property type="project" value="UniProtKB-KW"/>
</dbReference>
<dbReference type="GO" id="GO:0006310">
    <property type="term" value="P:DNA recombination"/>
    <property type="evidence" value="ECO:0007669"/>
    <property type="project" value="UniProtKB-KW"/>
</dbReference>
<dbReference type="OrthoDB" id="1927241at2759"/>
<dbReference type="GO" id="GO:0043139">
    <property type="term" value="F:5'-3' DNA helicase activity"/>
    <property type="evidence" value="ECO:0007669"/>
    <property type="project" value="UniProtKB-EC"/>
</dbReference>
<keyword evidence="1" id="KW-0233">DNA recombination</keyword>
<keyword evidence="1" id="KW-0067">ATP-binding</keyword>
<dbReference type="InterPro" id="IPR010285">
    <property type="entry name" value="DNA_helicase_pif1-like_DEAD"/>
</dbReference>
<keyword evidence="1" id="KW-0227">DNA damage</keyword>
<keyword evidence="1" id="KW-0347">Helicase</keyword>
<keyword evidence="4" id="KW-1185">Reference proteome</keyword>
<comment type="catalytic activity">
    <reaction evidence="1">
        <text>ATP + H2O = ADP + phosphate + H(+)</text>
        <dbReference type="Rhea" id="RHEA:13065"/>
        <dbReference type="ChEBI" id="CHEBI:15377"/>
        <dbReference type="ChEBI" id="CHEBI:15378"/>
        <dbReference type="ChEBI" id="CHEBI:30616"/>
        <dbReference type="ChEBI" id="CHEBI:43474"/>
        <dbReference type="ChEBI" id="CHEBI:456216"/>
        <dbReference type="EC" id="5.6.2.3"/>
    </reaction>
</comment>
<comment type="caution">
    <text evidence="3">The sequence shown here is derived from an EMBL/GenBank/DDBJ whole genome shotgun (WGS) entry which is preliminary data.</text>
</comment>
<name>A0A9J5WNI4_SOLCO</name>
<dbReference type="PANTHER" id="PTHR10492">
    <property type="match status" value="1"/>
</dbReference>
<dbReference type="PANTHER" id="PTHR10492:SF94">
    <property type="entry name" value="ATP-DEPENDENT DNA HELICASE"/>
    <property type="match status" value="1"/>
</dbReference>
<organism evidence="3 4">
    <name type="scientific">Solanum commersonii</name>
    <name type="common">Commerson's wild potato</name>
    <name type="synonym">Commerson's nightshade</name>
    <dbReference type="NCBI Taxonomy" id="4109"/>
    <lineage>
        <taxon>Eukaryota</taxon>
        <taxon>Viridiplantae</taxon>
        <taxon>Streptophyta</taxon>
        <taxon>Embryophyta</taxon>
        <taxon>Tracheophyta</taxon>
        <taxon>Spermatophyta</taxon>
        <taxon>Magnoliopsida</taxon>
        <taxon>eudicotyledons</taxon>
        <taxon>Gunneridae</taxon>
        <taxon>Pentapetalae</taxon>
        <taxon>asterids</taxon>
        <taxon>lamiids</taxon>
        <taxon>Solanales</taxon>
        <taxon>Solanaceae</taxon>
        <taxon>Solanoideae</taxon>
        <taxon>Solaneae</taxon>
        <taxon>Solanum</taxon>
    </lineage>
</organism>
<dbReference type="GO" id="GO:0000723">
    <property type="term" value="P:telomere maintenance"/>
    <property type="evidence" value="ECO:0007669"/>
    <property type="project" value="InterPro"/>
</dbReference>
<keyword evidence="1" id="KW-0547">Nucleotide-binding</keyword>
<dbReference type="EMBL" id="JACXVP010000011">
    <property type="protein sequence ID" value="KAG5576743.1"/>
    <property type="molecule type" value="Genomic_DNA"/>
</dbReference>
<comment type="cofactor">
    <cofactor evidence="1">
        <name>Mg(2+)</name>
        <dbReference type="ChEBI" id="CHEBI:18420"/>
    </cofactor>
</comment>
<keyword evidence="1" id="KW-0378">Hydrolase</keyword>
<evidence type="ECO:0000313" key="4">
    <source>
        <dbReference type="Proteomes" id="UP000824120"/>
    </source>
</evidence>
<evidence type="ECO:0000313" key="3">
    <source>
        <dbReference type="EMBL" id="KAG5576743.1"/>
    </source>
</evidence>
<evidence type="ECO:0000259" key="2">
    <source>
        <dbReference type="Pfam" id="PF05970"/>
    </source>
</evidence>
<dbReference type="GO" id="GO:0016787">
    <property type="term" value="F:hydrolase activity"/>
    <property type="evidence" value="ECO:0007669"/>
    <property type="project" value="UniProtKB-KW"/>
</dbReference>
<dbReference type="GO" id="GO:0005524">
    <property type="term" value="F:ATP binding"/>
    <property type="evidence" value="ECO:0007669"/>
    <property type="project" value="UniProtKB-KW"/>
</dbReference>
<sequence>MYVKVPVEDVDAQSKVNSGTPGLFFVDVPGVIRKTYLYQALLANVRSNGMIALASSISGVAATILPGGRTAHSQFGIPLQANETTMTNMSKQGGGDFNCTH</sequence>
<keyword evidence="1" id="KW-0234">DNA repair</keyword>
<dbReference type="Proteomes" id="UP000824120">
    <property type="component" value="Chromosome 11"/>
</dbReference>